<dbReference type="InterPro" id="IPR044843">
    <property type="entry name" value="Trans_IPPS_bact-type"/>
</dbReference>
<keyword evidence="4" id="KW-0175">Coiled coil</keyword>
<dbReference type="GO" id="GO:0004311">
    <property type="term" value="F:geranylgeranyl diphosphate synthase activity"/>
    <property type="evidence" value="ECO:0007669"/>
    <property type="project" value="InterPro"/>
</dbReference>
<dbReference type="InterPro" id="IPR008949">
    <property type="entry name" value="Isoprenoid_synthase_dom_sf"/>
</dbReference>
<dbReference type="Pfam" id="PF00494">
    <property type="entry name" value="SQS_PSY"/>
    <property type="match status" value="1"/>
</dbReference>
<evidence type="ECO:0000313" key="5">
    <source>
        <dbReference type="EMBL" id="PRP89049.1"/>
    </source>
</evidence>
<evidence type="ECO:0000256" key="2">
    <source>
        <dbReference type="ARBA" id="ARBA00012396"/>
    </source>
</evidence>
<dbReference type="GO" id="GO:0051996">
    <property type="term" value="F:squalene synthase [NAD(P)H] activity"/>
    <property type="evidence" value="ECO:0007669"/>
    <property type="project" value="InterPro"/>
</dbReference>
<dbReference type="SUPFAM" id="SSF48576">
    <property type="entry name" value="Terpenoid synthases"/>
    <property type="match status" value="1"/>
</dbReference>
<dbReference type="SFLD" id="SFLDG01212">
    <property type="entry name" value="Phytoene_synthase_like"/>
    <property type="match status" value="1"/>
</dbReference>
<dbReference type="InterPro" id="IPR033904">
    <property type="entry name" value="Trans_IPPS_HH"/>
</dbReference>
<evidence type="ECO:0000256" key="3">
    <source>
        <dbReference type="ARBA" id="ARBA00022746"/>
    </source>
</evidence>
<feature type="coiled-coil region" evidence="4">
    <location>
        <begin position="56"/>
        <end position="86"/>
    </location>
</feature>
<protein>
    <recommendedName>
        <fullName evidence="2">15-cis-phytoene synthase</fullName>
        <ecNumber evidence="2">2.5.1.32</ecNumber>
    </recommendedName>
</protein>
<dbReference type="OrthoDB" id="6600518at2759"/>
<gene>
    <name evidence="5" type="ORF">PROFUN_02327</name>
</gene>
<dbReference type="InterPro" id="IPR002060">
    <property type="entry name" value="Squ/phyt_synthse"/>
</dbReference>
<reference evidence="5 6" key="1">
    <citation type="journal article" date="2018" name="Genome Biol. Evol.">
        <title>Multiple Roots of Fruiting Body Formation in Amoebozoa.</title>
        <authorList>
            <person name="Hillmann F."/>
            <person name="Forbes G."/>
            <person name="Novohradska S."/>
            <person name="Ferling I."/>
            <person name="Riege K."/>
            <person name="Groth M."/>
            <person name="Westermann M."/>
            <person name="Marz M."/>
            <person name="Spaller T."/>
            <person name="Winckler T."/>
            <person name="Schaap P."/>
            <person name="Glockner G."/>
        </authorList>
    </citation>
    <scope>NUCLEOTIDE SEQUENCE [LARGE SCALE GENOMIC DNA]</scope>
    <source>
        <strain evidence="5 6">Jena</strain>
    </source>
</reference>
<comment type="catalytic activity">
    <reaction evidence="1">
        <text>2 (2E,6E,10E)-geranylgeranyl diphosphate = 15-cis-phytoene + 2 diphosphate</text>
        <dbReference type="Rhea" id="RHEA:34475"/>
        <dbReference type="ChEBI" id="CHEBI:27787"/>
        <dbReference type="ChEBI" id="CHEBI:33019"/>
        <dbReference type="ChEBI" id="CHEBI:58756"/>
        <dbReference type="EC" id="2.5.1.32"/>
    </reaction>
</comment>
<dbReference type="CDD" id="cd00683">
    <property type="entry name" value="Trans_IPPS_HH"/>
    <property type="match status" value="1"/>
</dbReference>
<dbReference type="STRING" id="1890364.A0A2P6NYN4"/>
<dbReference type="GO" id="GO:0016117">
    <property type="term" value="P:carotenoid biosynthetic process"/>
    <property type="evidence" value="ECO:0007669"/>
    <property type="project" value="UniProtKB-KW"/>
</dbReference>
<evidence type="ECO:0000256" key="4">
    <source>
        <dbReference type="SAM" id="Coils"/>
    </source>
</evidence>
<keyword evidence="3" id="KW-0125">Carotenoid biosynthesis</keyword>
<dbReference type="Gene3D" id="1.10.600.10">
    <property type="entry name" value="Farnesyl Diphosphate Synthase"/>
    <property type="match status" value="1"/>
</dbReference>
<dbReference type="PANTHER" id="PTHR31480">
    <property type="entry name" value="BIFUNCTIONAL LYCOPENE CYCLASE/PHYTOENE SYNTHASE"/>
    <property type="match status" value="1"/>
</dbReference>
<dbReference type="AlphaFoldDB" id="A0A2P6NYN4"/>
<accession>A0A2P6NYN4</accession>
<dbReference type="SFLD" id="SFLDG01018">
    <property type="entry name" value="Squalene/Phytoene_Synthase_Lik"/>
    <property type="match status" value="1"/>
</dbReference>
<dbReference type="EMBL" id="MDYQ01000006">
    <property type="protein sequence ID" value="PRP89049.1"/>
    <property type="molecule type" value="Genomic_DNA"/>
</dbReference>
<proteinExistence type="predicted"/>
<name>A0A2P6NYN4_9EUKA</name>
<organism evidence="5 6">
    <name type="scientific">Planoprotostelium fungivorum</name>
    <dbReference type="NCBI Taxonomy" id="1890364"/>
    <lineage>
        <taxon>Eukaryota</taxon>
        <taxon>Amoebozoa</taxon>
        <taxon>Evosea</taxon>
        <taxon>Variosea</taxon>
        <taxon>Cavosteliida</taxon>
        <taxon>Cavosteliaceae</taxon>
        <taxon>Planoprotostelium</taxon>
    </lineage>
</organism>
<comment type="caution">
    <text evidence="5">The sequence shown here is derived from an EMBL/GenBank/DDBJ whole genome shotgun (WGS) entry which is preliminary data.</text>
</comment>
<evidence type="ECO:0000256" key="1">
    <source>
        <dbReference type="ARBA" id="ARBA00001805"/>
    </source>
</evidence>
<dbReference type="EC" id="2.5.1.32" evidence="2"/>
<keyword evidence="6" id="KW-1185">Reference proteome</keyword>
<evidence type="ECO:0000313" key="6">
    <source>
        <dbReference type="Proteomes" id="UP000241769"/>
    </source>
</evidence>
<dbReference type="InParanoid" id="A0A2P6NYN4"/>
<dbReference type="Proteomes" id="UP000241769">
    <property type="component" value="Unassembled WGS sequence"/>
</dbReference>
<dbReference type="SFLD" id="SFLDS00005">
    <property type="entry name" value="Isoprenoid_Synthase_Type_I"/>
    <property type="match status" value="1"/>
</dbReference>
<sequence length="397" mass="45093">MSSKVELAMSKVRPEDLKACQDSMRKGSKSFYLASALLPASVRPAITIYYAWCRSMDDAIDEAKDIETAKNNLKAEEKRLDDIFSKDPETFTDPVDRAFSTLVQTADLPKSYAVHLWEGNLWDCEGRRYETLDDLMQYCERVASSVGWMSSALMGAPKDSFEYAGQLGAAMQLTNIARDVGEDARKGKIYLPLSWLREERITEEELTSNLVFTPQIGRVVSRLLREADRHYEESKKGIWMLPKSCQLAILSASHIYRQIKDSIIQNHYDTITTRAYTSLYYKLYLVLWSSCEVYGPPLSWLTRYLPFSSSPPKRNATICAQSCEEAAEYSNILTDLRVVPGISSGSDLDLNFRRLGAHLINSLALRGWGRWRRPTMSLGILTISYGISWTVHQMPLL</sequence>